<evidence type="ECO:0000313" key="1">
    <source>
        <dbReference type="EMBL" id="QHB40974.1"/>
    </source>
</evidence>
<reference evidence="1 2" key="1">
    <citation type="journal article" date="2020" name="Viruses">
        <title>Diversity and Host Interactions Among Virulent and Temperate Baltic Sea Flavobacterium Phages.</title>
        <authorList>
            <person name="Nilsson E."/>
            <person name="Bayfield O.W."/>
            <person name="Lundin D."/>
            <person name="Antson A.A."/>
            <person name="Holmfeldt K."/>
        </authorList>
    </citation>
    <scope>NUCLEOTIDE SEQUENCE [LARGE SCALE GENOMIC DNA]</scope>
</reference>
<accession>A0A6B9LV40</accession>
<evidence type="ECO:0000313" key="2">
    <source>
        <dbReference type="Proteomes" id="UP000464671"/>
    </source>
</evidence>
<keyword evidence="2" id="KW-1185">Reference proteome</keyword>
<sequence length="325" mass="36831">MEITKEAIIEAIGNKPELVEQILPNLVELEPVKKTIENKANLIYQEKFDSEIKNVHSRYDQDVLEILGEAPGTKEDGAKEKTYELTKRLFGELKDLRSQKDSLSKDEKVKELQSQIAKLQNEGGGKHVQEMFDQAKQEWNTKETDYKSKLSEAMNQTTNFQKTSEIESAFAKLKFDAKVPDSLKKMVIDNVKKQLVSNSKIEEGKLIFLDNDGKPMVDSVKYEPKDAFQVLSSIEAIKDILEKEPTKGGGAQTEINGNIHTITGTDGKSSHKLVFENTTFKTRLEFTAECEKALNNAGITIRDPRWNDLKTQAYNEYKIAELPIK</sequence>
<organism evidence="1 2">
    <name type="scientific">Flavobacterium phage vB_FspS_tant8-1</name>
    <dbReference type="NCBI Taxonomy" id="2686278"/>
    <lineage>
        <taxon>Viruses</taxon>
        <taxon>Duplodnaviria</taxon>
        <taxon>Heunggongvirae</taxon>
        <taxon>Uroviricota</taxon>
        <taxon>Caudoviricetes</taxon>
        <taxon>Tantvirus</taxon>
        <taxon>Tantvirus tant</taxon>
    </lineage>
</organism>
<proteinExistence type="predicted"/>
<dbReference type="EMBL" id="MN812239">
    <property type="protein sequence ID" value="QHB40974.1"/>
    <property type="molecule type" value="Genomic_DNA"/>
</dbReference>
<dbReference type="Proteomes" id="UP000464671">
    <property type="component" value="Segment"/>
</dbReference>
<name>A0A6B9LV40_9CAUD</name>
<protein>
    <submittedName>
        <fullName evidence="1">Uncharacterized protein</fullName>
    </submittedName>
</protein>
<gene>
    <name evidence="1" type="ORF">tant81_gp043</name>
</gene>